<dbReference type="Proteomes" id="UP001226867">
    <property type="component" value="Unassembled WGS sequence"/>
</dbReference>
<evidence type="ECO:0000313" key="11">
    <source>
        <dbReference type="Proteomes" id="UP001226867"/>
    </source>
</evidence>
<evidence type="ECO:0000259" key="9">
    <source>
        <dbReference type="Pfam" id="PF05567"/>
    </source>
</evidence>
<feature type="region of interest" description="Disordered" evidence="7">
    <location>
        <begin position="626"/>
        <end position="645"/>
    </location>
</feature>
<protein>
    <submittedName>
        <fullName evidence="10">Type IV pilus assembly protein PilY1</fullName>
    </submittedName>
</protein>
<evidence type="ECO:0000313" key="10">
    <source>
        <dbReference type="EMBL" id="MDP9902665.1"/>
    </source>
</evidence>
<evidence type="ECO:0000256" key="7">
    <source>
        <dbReference type="SAM" id="MobiDB-lite"/>
    </source>
</evidence>
<evidence type="ECO:0000256" key="6">
    <source>
        <dbReference type="ARBA" id="ARBA00023263"/>
    </source>
</evidence>
<name>A0ABT9SE69_9BURK</name>
<organism evidence="10 11">
    <name type="scientific">Variovorax ginsengisoli</name>
    <dbReference type="NCBI Taxonomy" id="363844"/>
    <lineage>
        <taxon>Bacteria</taxon>
        <taxon>Pseudomonadati</taxon>
        <taxon>Pseudomonadota</taxon>
        <taxon>Betaproteobacteria</taxon>
        <taxon>Burkholderiales</taxon>
        <taxon>Comamonadaceae</taxon>
        <taxon>Variovorax</taxon>
    </lineage>
</organism>
<evidence type="ECO:0000256" key="5">
    <source>
        <dbReference type="ARBA" id="ARBA00022837"/>
    </source>
</evidence>
<reference evidence="10 11" key="1">
    <citation type="submission" date="2023-07" db="EMBL/GenBank/DDBJ databases">
        <title>Sorghum-associated microbial communities from plants grown in Nebraska, USA.</title>
        <authorList>
            <person name="Schachtman D."/>
        </authorList>
    </citation>
    <scope>NUCLEOTIDE SEQUENCE [LARGE SCALE GENOMIC DNA]</scope>
    <source>
        <strain evidence="10 11">DS1607</strain>
    </source>
</reference>
<dbReference type="Pfam" id="PF05567">
    <property type="entry name" value="T4P_PilY1"/>
    <property type="match status" value="1"/>
</dbReference>
<feature type="region of interest" description="Disordered" evidence="7">
    <location>
        <begin position="104"/>
        <end position="125"/>
    </location>
</feature>
<keyword evidence="11" id="KW-1185">Reference proteome</keyword>
<comment type="caution">
    <text evidence="10">The sequence shown here is derived from an EMBL/GenBank/DDBJ whole genome shotgun (WGS) entry which is preliminary data.</text>
</comment>
<evidence type="ECO:0000256" key="4">
    <source>
        <dbReference type="ARBA" id="ARBA00022723"/>
    </source>
</evidence>
<comment type="subcellular location">
    <subcellularLocation>
        <location evidence="1">Fimbrium</location>
    </subcellularLocation>
</comment>
<dbReference type="InterPro" id="IPR011047">
    <property type="entry name" value="Quinoprotein_ADH-like_sf"/>
</dbReference>
<gene>
    <name evidence="10" type="ORF">J2W36_004942</name>
</gene>
<keyword evidence="3" id="KW-1029">Fimbrium biogenesis</keyword>
<accession>A0ABT9SE69</accession>
<proteinExistence type="inferred from homology"/>
<sequence length="729" mass="77231">MRRTTLLPFRLRIRRPVVELLCAPVCALLCTQAPASAAPLHLSTSPDVATPERTGCAPAFLSGMVASASTTRTDSVGFVASYDPGTWSGQVTAYQITAQTGAMSTTGRWGTQPATATQPATPVSTASRLDAGDVVPDARTVLSSRADGAAVRGIAWTWDALSAAQQASLGSVGGKPDAQGGQRLAYLRGERSQEHRAGGMFRDRDSRHGDIVNSRPWLQPGQPADGHAGNDYAAFRTRHAGRTPMLYVGANDGMLHGFAAEDGREKLAYVPLGLYPRLARLSTPGYTHSYFVDGSPFTADVFVAGAWKTYLALFLGAGGRGYAVLDVSEPARFATAAPENLLVLDQTATTDADLGHVFAEPVRERGDPTLTRQIARLNDGRWALVIGNGYNSASEKAVLLVQYLDGDREIRRITTPAQAGDGHNGLAAPRLIDLNGDLTPDVAYAGDLQGRLWKFDLSSANADEWQVAFDGQPFFTAMVPDLPGVPQPITSAPAWTAHPEGGLTVVFGTGRLLTDDDRSDRASQSVYGLHDDTRISRAGGRVTFGRSSGPIAGGRDQLTGQTLNPATGARTPALAALSSTAVAFTGDARRRGWYLDLPAGERVIANPTWFDGQLVDVPSMRPDTLRMPREASSHSAGSCPTADTTAQGARTFRTTLNAIDGQAPRSRLYADDTANSAGGFASRDGSGIGVDLADSATHQAIAVCPPGQTCVTRLLRGRTLLRPSWRQLQ</sequence>
<feature type="domain" description="PilY1 beta-propeller" evidence="9">
    <location>
        <begin position="209"/>
        <end position="542"/>
    </location>
</feature>
<dbReference type="EMBL" id="JAUSRO010000020">
    <property type="protein sequence ID" value="MDP9902665.1"/>
    <property type="molecule type" value="Genomic_DNA"/>
</dbReference>
<keyword evidence="4" id="KW-0479">Metal-binding</keyword>
<evidence type="ECO:0000256" key="2">
    <source>
        <dbReference type="ARBA" id="ARBA00008387"/>
    </source>
</evidence>
<evidence type="ECO:0000256" key="8">
    <source>
        <dbReference type="SAM" id="SignalP"/>
    </source>
</evidence>
<dbReference type="SUPFAM" id="SSF50998">
    <property type="entry name" value="Quinoprotein alcohol dehydrogenase-like"/>
    <property type="match status" value="1"/>
</dbReference>
<dbReference type="RefSeq" id="WP_307692400.1">
    <property type="nucleotide sequence ID" value="NZ_JAUSRO010000020.1"/>
</dbReference>
<feature type="chain" id="PRO_5045999043" evidence="8">
    <location>
        <begin position="38"/>
        <end position="729"/>
    </location>
</feature>
<comment type="similarity">
    <text evidence="2">Belongs to the PilY1 family.</text>
</comment>
<keyword evidence="8" id="KW-0732">Signal</keyword>
<evidence type="ECO:0000256" key="3">
    <source>
        <dbReference type="ARBA" id="ARBA00022558"/>
    </source>
</evidence>
<keyword evidence="5" id="KW-0106">Calcium</keyword>
<dbReference type="InterPro" id="IPR008707">
    <property type="entry name" value="B-propeller_PilY1"/>
</dbReference>
<evidence type="ECO:0000256" key="1">
    <source>
        <dbReference type="ARBA" id="ARBA00004561"/>
    </source>
</evidence>
<keyword evidence="6" id="KW-0281">Fimbrium</keyword>
<feature type="compositionally biased region" description="Polar residues" evidence="7">
    <location>
        <begin position="633"/>
        <end position="645"/>
    </location>
</feature>
<feature type="compositionally biased region" description="Low complexity" evidence="7">
    <location>
        <begin position="111"/>
        <end position="122"/>
    </location>
</feature>
<feature type="signal peptide" evidence="8">
    <location>
        <begin position="1"/>
        <end position="37"/>
    </location>
</feature>